<evidence type="ECO:0000313" key="1">
    <source>
        <dbReference type="Proteomes" id="UP000695022"/>
    </source>
</evidence>
<dbReference type="Gene3D" id="3.40.50.150">
    <property type="entry name" value="Vaccinia Virus protein VP39"/>
    <property type="match status" value="1"/>
</dbReference>
<dbReference type="RefSeq" id="XP_014681536.1">
    <property type="nucleotide sequence ID" value="XM_014826050.1"/>
</dbReference>
<dbReference type="Proteomes" id="UP000695022">
    <property type="component" value="Unplaced"/>
</dbReference>
<keyword evidence="1" id="KW-1185">Reference proteome</keyword>
<proteinExistence type="predicted"/>
<dbReference type="CDD" id="cd02440">
    <property type="entry name" value="AdoMet_MTases"/>
    <property type="match status" value="1"/>
</dbReference>
<gene>
    <name evidence="2" type="primary">LOC106821296</name>
</gene>
<organism evidence="1 2">
    <name type="scientific">Priapulus caudatus</name>
    <name type="common">Priapulid worm</name>
    <dbReference type="NCBI Taxonomy" id="37621"/>
    <lineage>
        <taxon>Eukaryota</taxon>
        <taxon>Metazoa</taxon>
        <taxon>Ecdysozoa</taxon>
        <taxon>Scalidophora</taxon>
        <taxon>Priapulida</taxon>
        <taxon>Priapulimorpha</taxon>
        <taxon>Priapulimorphida</taxon>
        <taxon>Priapulidae</taxon>
        <taxon>Priapulus</taxon>
    </lineage>
</organism>
<dbReference type="SUPFAM" id="SSF53335">
    <property type="entry name" value="S-adenosyl-L-methionine-dependent methyltransferases"/>
    <property type="match status" value="1"/>
</dbReference>
<dbReference type="GeneID" id="106821296"/>
<evidence type="ECO:0000313" key="2">
    <source>
        <dbReference type="RefSeq" id="XP_014681536.1"/>
    </source>
</evidence>
<reference evidence="2" key="1">
    <citation type="submission" date="2025-08" db="UniProtKB">
        <authorList>
            <consortium name="RefSeq"/>
        </authorList>
    </citation>
    <scope>IDENTIFICATION</scope>
</reference>
<protein>
    <submittedName>
        <fullName evidence="2">Uncharacterized protein LOC106821296</fullName>
    </submittedName>
</protein>
<accession>A0ABM1FAR5</accession>
<sequence>MFDASEGMLSYARTKVADYVVAGRVPHCEQLVLPCPIPGGEQHYDAICVNFVLHHLGSPDDNIDTLTFPKATGALRNIYDALRKGGLFLMITCLRQQLTHCLWHFGLIEKVDDLFKEPILQLMCGDYNSIEKILMEVGFPAMQATVPLHEIIMKPQHYYNVDTASDPKFILAVSAFALLKKRDKEMGTNYMETYFQRLHDLKESNKLEALIDEKEGMRKTYGCLTVIAVQKPSKYT</sequence>
<name>A0ABM1FAR5_PRICU</name>
<dbReference type="InterPro" id="IPR029063">
    <property type="entry name" value="SAM-dependent_MTases_sf"/>
</dbReference>